<feature type="region of interest" description="Disordered" evidence="1">
    <location>
        <begin position="253"/>
        <end position="276"/>
    </location>
</feature>
<protein>
    <submittedName>
        <fullName evidence="2">Hypothetical_protein</fullName>
    </submittedName>
</protein>
<dbReference type="Proteomes" id="UP000319462">
    <property type="component" value="Chromosome 20"/>
</dbReference>
<gene>
    <name evidence="2" type="ORF">LBRM2904_20.0440</name>
</gene>
<feature type="region of interest" description="Disordered" evidence="1">
    <location>
        <begin position="71"/>
        <end position="94"/>
    </location>
</feature>
<proteinExistence type="predicted"/>
<accession>A0A3P3Z461</accession>
<name>A0A3P3Z461_LEIBR</name>
<organism evidence="2 3">
    <name type="scientific">Leishmania braziliensis MHOM/BR/75/M2904</name>
    <dbReference type="NCBI Taxonomy" id="420245"/>
    <lineage>
        <taxon>Eukaryota</taxon>
        <taxon>Discoba</taxon>
        <taxon>Euglenozoa</taxon>
        <taxon>Kinetoplastea</taxon>
        <taxon>Metakinetoplastina</taxon>
        <taxon>Trypanosomatida</taxon>
        <taxon>Trypanosomatidae</taxon>
        <taxon>Leishmaniinae</taxon>
        <taxon>Leishmania</taxon>
        <taxon>Leishmania braziliensis species complex</taxon>
    </lineage>
</organism>
<evidence type="ECO:0000313" key="2">
    <source>
        <dbReference type="EMBL" id="SYZ65013.1"/>
    </source>
</evidence>
<dbReference type="AlphaFoldDB" id="A0A3P3Z461"/>
<dbReference type="EMBL" id="LS997619">
    <property type="protein sequence ID" value="SYZ65013.1"/>
    <property type="molecule type" value="Genomic_DNA"/>
</dbReference>
<evidence type="ECO:0000313" key="3">
    <source>
        <dbReference type="Proteomes" id="UP000319462"/>
    </source>
</evidence>
<evidence type="ECO:0000256" key="1">
    <source>
        <dbReference type="SAM" id="MobiDB-lite"/>
    </source>
</evidence>
<sequence length="276" mass="30314">MSGSAMQLRVRLLYLEFMYLLPQLKGFYRPQGAAAANSTYPASGVSILKPCYLRLSDDHPACALLRRAHTTELQSHRQDKRSTGASLSHTTAADAKAPPTLVDVSTAVNAASHMTVFKLQRDSEKVLVTPFMPANWDNNNSIRPLPSPAGHPAPAAEGAAEAEYRARVQRLFYANALVPVGSPEWKRCLARGRYELRSIHNVVHVRKYRALHKRYSWASQLSRTELEAAWGGNVEEVEQALLGLSNKDVYGYSSNGTDGEEEAKGGATQEDHVGQA</sequence>
<reference evidence="2 3" key="1">
    <citation type="submission" date="2018-09" db="EMBL/GenBank/DDBJ databases">
        <authorList>
            <person name="Peiro R."/>
            <person name="Begona"/>
            <person name="Cbmso G."/>
            <person name="Lopez M."/>
            <person name="Gonzalez S."/>
        </authorList>
    </citation>
    <scope>NUCLEOTIDE SEQUENCE [LARGE SCALE GENOMIC DNA]</scope>
</reference>